<dbReference type="RefSeq" id="WP_085911460.1">
    <property type="nucleotide sequence ID" value="NZ_AP018920.1"/>
</dbReference>
<feature type="chain" id="PRO_5012305316" description="Secreted protein" evidence="1">
    <location>
        <begin position="29"/>
        <end position="73"/>
    </location>
</feature>
<proteinExistence type="predicted"/>
<dbReference type="AlphaFoldDB" id="A0A1Y2N749"/>
<feature type="signal peptide" evidence="1">
    <location>
        <begin position="1"/>
        <end position="28"/>
    </location>
</feature>
<protein>
    <recommendedName>
        <fullName evidence="4">Secreted protein</fullName>
    </recommendedName>
</protein>
<evidence type="ECO:0008006" key="4">
    <source>
        <dbReference type="Google" id="ProtNLM"/>
    </source>
</evidence>
<evidence type="ECO:0000256" key="1">
    <source>
        <dbReference type="SAM" id="SignalP"/>
    </source>
</evidence>
<dbReference type="EMBL" id="MIGB01000004">
    <property type="protein sequence ID" value="OSY42917.1"/>
    <property type="molecule type" value="Genomic_DNA"/>
</dbReference>
<comment type="caution">
    <text evidence="2">The sequence shown here is derived from an EMBL/GenBank/DDBJ whole genome shotgun (WGS) entry which is preliminary data.</text>
</comment>
<keyword evidence="1" id="KW-0732">Signal</keyword>
<reference evidence="2 3" key="1">
    <citation type="submission" date="2016-09" db="EMBL/GenBank/DDBJ databases">
        <title>Pseudonocardia autotrophica DSM535, a candidate organism with high potential of specific P450 cytochromes.</title>
        <authorList>
            <person name="Grumaz C."/>
            <person name="Vainshtein Y."/>
            <person name="Kirstahler P."/>
            <person name="Sohn K."/>
        </authorList>
    </citation>
    <scope>NUCLEOTIDE SEQUENCE [LARGE SCALE GENOMIC DNA]</scope>
    <source>
        <strain evidence="2 3">DSM 535</strain>
    </source>
</reference>
<evidence type="ECO:0000313" key="2">
    <source>
        <dbReference type="EMBL" id="OSY42917.1"/>
    </source>
</evidence>
<dbReference type="STRING" id="2074.BG845_01159"/>
<organism evidence="2 3">
    <name type="scientific">Pseudonocardia autotrophica</name>
    <name type="common">Amycolata autotrophica</name>
    <name type="synonym">Nocardia autotrophica</name>
    <dbReference type="NCBI Taxonomy" id="2074"/>
    <lineage>
        <taxon>Bacteria</taxon>
        <taxon>Bacillati</taxon>
        <taxon>Actinomycetota</taxon>
        <taxon>Actinomycetes</taxon>
        <taxon>Pseudonocardiales</taxon>
        <taxon>Pseudonocardiaceae</taxon>
        <taxon>Pseudonocardia</taxon>
    </lineage>
</organism>
<sequence>MKKWMRNSLITMGAAGVVAFPLAGIASADEGDLLDDTLGDVVDVVAPSDDSDRGGLPAVLELSDTVGEAGFMG</sequence>
<keyword evidence="3" id="KW-1185">Reference proteome</keyword>
<gene>
    <name evidence="2" type="ORF">BG845_01159</name>
</gene>
<name>A0A1Y2N749_PSEAH</name>
<dbReference type="Proteomes" id="UP000194360">
    <property type="component" value="Unassembled WGS sequence"/>
</dbReference>
<accession>A0A1Y2N749</accession>
<evidence type="ECO:0000313" key="3">
    <source>
        <dbReference type="Proteomes" id="UP000194360"/>
    </source>
</evidence>